<dbReference type="EMBL" id="VSRR010003702">
    <property type="protein sequence ID" value="MPC37155.1"/>
    <property type="molecule type" value="Genomic_DNA"/>
</dbReference>
<name>A0A5B7EUR0_PORTR</name>
<protein>
    <submittedName>
        <fullName evidence="2">Uncharacterized protein</fullName>
    </submittedName>
</protein>
<dbReference type="Proteomes" id="UP000324222">
    <property type="component" value="Unassembled WGS sequence"/>
</dbReference>
<evidence type="ECO:0000313" key="3">
    <source>
        <dbReference type="Proteomes" id="UP000324222"/>
    </source>
</evidence>
<evidence type="ECO:0000256" key="1">
    <source>
        <dbReference type="SAM" id="MobiDB-lite"/>
    </source>
</evidence>
<comment type="caution">
    <text evidence="2">The sequence shown here is derived from an EMBL/GenBank/DDBJ whole genome shotgun (WGS) entry which is preliminary data.</text>
</comment>
<feature type="compositionally biased region" description="Basic and acidic residues" evidence="1">
    <location>
        <begin position="59"/>
        <end position="70"/>
    </location>
</feature>
<reference evidence="2 3" key="1">
    <citation type="submission" date="2019-05" db="EMBL/GenBank/DDBJ databases">
        <title>Another draft genome of Portunus trituberculatus and its Hox gene families provides insights of decapod evolution.</title>
        <authorList>
            <person name="Jeong J.-H."/>
            <person name="Song I."/>
            <person name="Kim S."/>
            <person name="Choi T."/>
            <person name="Kim D."/>
            <person name="Ryu S."/>
            <person name="Kim W."/>
        </authorList>
    </citation>
    <scope>NUCLEOTIDE SEQUENCE [LARGE SCALE GENOMIC DNA]</scope>
    <source>
        <tissue evidence="2">Muscle</tissue>
    </source>
</reference>
<dbReference type="AlphaFoldDB" id="A0A5B7EUR0"/>
<keyword evidence="3" id="KW-1185">Reference proteome</keyword>
<organism evidence="2 3">
    <name type="scientific">Portunus trituberculatus</name>
    <name type="common">Swimming crab</name>
    <name type="synonym">Neptunus trituberculatus</name>
    <dbReference type="NCBI Taxonomy" id="210409"/>
    <lineage>
        <taxon>Eukaryota</taxon>
        <taxon>Metazoa</taxon>
        <taxon>Ecdysozoa</taxon>
        <taxon>Arthropoda</taxon>
        <taxon>Crustacea</taxon>
        <taxon>Multicrustacea</taxon>
        <taxon>Malacostraca</taxon>
        <taxon>Eumalacostraca</taxon>
        <taxon>Eucarida</taxon>
        <taxon>Decapoda</taxon>
        <taxon>Pleocyemata</taxon>
        <taxon>Brachyura</taxon>
        <taxon>Eubrachyura</taxon>
        <taxon>Portunoidea</taxon>
        <taxon>Portunidae</taxon>
        <taxon>Portuninae</taxon>
        <taxon>Portunus</taxon>
    </lineage>
</organism>
<evidence type="ECO:0000313" key="2">
    <source>
        <dbReference type="EMBL" id="MPC37155.1"/>
    </source>
</evidence>
<proteinExistence type="predicted"/>
<accession>A0A5B7EUR0</accession>
<gene>
    <name evidence="2" type="ORF">E2C01_030629</name>
</gene>
<sequence length="119" mass="12787">MGRLYFGFPPRGAWVDSDPSPPPPPPLTTTSLTPPASLHCRGCSGSRYEGVGVSCAGQRGERRGMGRDVEWGGAGRGGAEHNNMQMWLPVEITVVSEKRRCPAYPCKTLGTVMLGLRSE</sequence>
<feature type="region of interest" description="Disordered" evidence="1">
    <location>
        <begin position="11"/>
        <end position="35"/>
    </location>
</feature>
<feature type="region of interest" description="Disordered" evidence="1">
    <location>
        <begin position="58"/>
        <end position="80"/>
    </location>
</feature>